<name>A0ACB8R177_9AGAM</name>
<dbReference type="Proteomes" id="UP000814033">
    <property type="component" value="Unassembled WGS sequence"/>
</dbReference>
<gene>
    <name evidence="1" type="ORF">FA95DRAFT_1614095</name>
</gene>
<protein>
    <submittedName>
        <fullName evidence="1">Uncharacterized protein</fullName>
    </submittedName>
</protein>
<evidence type="ECO:0000313" key="2">
    <source>
        <dbReference type="Proteomes" id="UP000814033"/>
    </source>
</evidence>
<reference evidence="1" key="2">
    <citation type="journal article" date="2022" name="New Phytol.">
        <title>Evolutionary transition to the ectomycorrhizal habit in the genomes of a hyperdiverse lineage of mushroom-forming fungi.</title>
        <authorList>
            <person name="Looney B."/>
            <person name="Miyauchi S."/>
            <person name="Morin E."/>
            <person name="Drula E."/>
            <person name="Courty P.E."/>
            <person name="Kohler A."/>
            <person name="Kuo A."/>
            <person name="LaButti K."/>
            <person name="Pangilinan J."/>
            <person name="Lipzen A."/>
            <person name="Riley R."/>
            <person name="Andreopoulos W."/>
            <person name="He G."/>
            <person name="Johnson J."/>
            <person name="Nolan M."/>
            <person name="Tritt A."/>
            <person name="Barry K.W."/>
            <person name="Grigoriev I.V."/>
            <person name="Nagy L.G."/>
            <person name="Hibbett D."/>
            <person name="Henrissat B."/>
            <person name="Matheny P.B."/>
            <person name="Labbe J."/>
            <person name="Martin F.M."/>
        </authorList>
    </citation>
    <scope>NUCLEOTIDE SEQUENCE</scope>
    <source>
        <strain evidence="1">FP105234-sp</strain>
    </source>
</reference>
<reference evidence="1" key="1">
    <citation type="submission" date="2021-02" db="EMBL/GenBank/DDBJ databases">
        <authorList>
            <consortium name="DOE Joint Genome Institute"/>
            <person name="Ahrendt S."/>
            <person name="Looney B.P."/>
            <person name="Miyauchi S."/>
            <person name="Morin E."/>
            <person name="Drula E."/>
            <person name="Courty P.E."/>
            <person name="Chicoki N."/>
            <person name="Fauchery L."/>
            <person name="Kohler A."/>
            <person name="Kuo A."/>
            <person name="Labutti K."/>
            <person name="Pangilinan J."/>
            <person name="Lipzen A."/>
            <person name="Riley R."/>
            <person name="Andreopoulos W."/>
            <person name="He G."/>
            <person name="Johnson J."/>
            <person name="Barry K.W."/>
            <person name="Grigoriev I.V."/>
            <person name="Nagy L."/>
            <person name="Hibbett D."/>
            <person name="Henrissat B."/>
            <person name="Matheny P.B."/>
            <person name="Labbe J."/>
            <person name="Martin F."/>
        </authorList>
    </citation>
    <scope>NUCLEOTIDE SEQUENCE</scope>
    <source>
        <strain evidence="1">FP105234-sp</strain>
    </source>
</reference>
<evidence type="ECO:0000313" key="1">
    <source>
        <dbReference type="EMBL" id="KAI0037553.1"/>
    </source>
</evidence>
<organism evidence="1 2">
    <name type="scientific">Auriscalpium vulgare</name>
    <dbReference type="NCBI Taxonomy" id="40419"/>
    <lineage>
        <taxon>Eukaryota</taxon>
        <taxon>Fungi</taxon>
        <taxon>Dikarya</taxon>
        <taxon>Basidiomycota</taxon>
        <taxon>Agaricomycotina</taxon>
        <taxon>Agaricomycetes</taxon>
        <taxon>Russulales</taxon>
        <taxon>Auriscalpiaceae</taxon>
        <taxon>Auriscalpium</taxon>
    </lineage>
</organism>
<keyword evidence="2" id="KW-1185">Reference proteome</keyword>
<sequence>MRLPIANVRVAGGADGRGEECSTAWGKRREGKKERESVRPLAKTPQPQRVLYPGGALPLPSFS</sequence>
<dbReference type="EMBL" id="MU276863">
    <property type="protein sequence ID" value="KAI0037553.1"/>
    <property type="molecule type" value="Genomic_DNA"/>
</dbReference>
<comment type="caution">
    <text evidence="1">The sequence shown here is derived from an EMBL/GenBank/DDBJ whole genome shotgun (WGS) entry which is preliminary data.</text>
</comment>
<accession>A0ACB8R177</accession>
<proteinExistence type="predicted"/>